<keyword evidence="4" id="KW-0804">Transcription</keyword>
<dbReference type="PANTHER" id="PTHR30204">
    <property type="entry name" value="REDOX-CYCLING DRUG-SENSING TRANSCRIPTIONAL ACTIVATOR SOXR"/>
    <property type="match status" value="1"/>
</dbReference>
<dbReference type="GO" id="GO:0003700">
    <property type="term" value="F:DNA-binding transcription factor activity"/>
    <property type="evidence" value="ECO:0007669"/>
    <property type="project" value="InterPro"/>
</dbReference>
<protein>
    <submittedName>
        <fullName evidence="7">DNA-binding transcriptional regulator, MerR family</fullName>
    </submittedName>
</protein>
<dbReference type="InterPro" id="IPR047057">
    <property type="entry name" value="MerR_fam"/>
</dbReference>
<feature type="coiled-coil region" evidence="5">
    <location>
        <begin position="82"/>
        <end position="109"/>
    </location>
</feature>
<evidence type="ECO:0000256" key="3">
    <source>
        <dbReference type="ARBA" id="ARBA00023125"/>
    </source>
</evidence>
<dbReference type="GO" id="GO:0003677">
    <property type="term" value="F:DNA binding"/>
    <property type="evidence" value="ECO:0007669"/>
    <property type="project" value="UniProtKB-KW"/>
</dbReference>
<dbReference type="OrthoDB" id="9811174at2"/>
<evidence type="ECO:0000313" key="8">
    <source>
        <dbReference type="Proteomes" id="UP000198828"/>
    </source>
</evidence>
<sequence>MLIKEFADKYKLTADTIRFYEKIGLIQPKRLHNSYRFYDEECEKTVQLIIVLKQLEFSLEEIRFLLSLQKKPISSECNEIAVNMFQNKINQIENKIAFLKIASKQLDQVKQLMENNRYQQNYDKIQRLVEVMYKQLLKGGVKKDDT</sequence>
<organism evidence="7 8">
    <name type="scientific">Tepidimicrobium xylanilyticum</name>
    <dbReference type="NCBI Taxonomy" id="1123352"/>
    <lineage>
        <taxon>Bacteria</taxon>
        <taxon>Bacillati</taxon>
        <taxon>Bacillota</taxon>
        <taxon>Tissierellia</taxon>
        <taxon>Tissierellales</taxon>
        <taxon>Tepidimicrobiaceae</taxon>
        <taxon>Tepidimicrobium</taxon>
    </lineage>
</organism>
<dbReference type="SMART" id="SM00422">
    <property type="entry name" value="HTH_MERR"/>
    <property type="match status" value="1"/>
</dbReference>
<keyword evidence="2" id="KW-0805">Transcription regulation</keyword>
<dbReference type="PROSITE" id="PS50937">
    <property type="entry name" value="HTH_MERR_2"/>
    <property type="match status" value="1"/>
</dbReference>
<feature type="domain" description="HTH merR-type" evidence="6">
    <location>
        <begin position="1"/>
        <end position="68"/>
    </location>
</feature>
<dbReference type="AlphaFoldDB" id="A0A1H2X7J3"/>
<reference evidence="7 8" key="1">
    <citation type="submission" date="2016-10" db="EMBL/GenBank/DDBJ databases">
        <authorList>
            <person name="de Groot N.N."/>
        </authorList>
    </citation>
    <scope>NUCLEOTIDE SEQUENCE [LARGE SCALE GENOMIC DNA]</scope>
    <source>
        <strain evidence="7 8">DSM 23310</strain>
    </source>
</reference>
<dbReference type="PANTHER" id="PTHR30204:SF69">
    <property type="entry name" value="MERR-FAMILY TRANSCRIPTIONAL REGULATOR"/>
    <property type="match status" value="1"/>
</dbReference>
<name>A0A1H2X7J3_9FIRM</name>
<dbReference type="EMBL" id="FNNG01000005">
    <property type="protein sequence ID" value="SDW88863.1"/>
    <property type="molecule type" value="Genomic_DNA"/>
</dbReference>
<keyword evidence="8" id="KW-1185">Reference proteome</keyword>
<accession>A0A1H2X7J3</accession>
<proteinExistence type="predicted"/>
<keyword evidence="3 7" id="KW-0238">DNA-binding</keyword>
<gene>
    <name evidence="7" type="ORF">SAMN05660923_01367</name>
</gene>
<dbReference type="Gene3D" id="1.10.1660.10">
    <property type="match status" value="1"/>
</dbReference>
<dbReference type="InterPro" id="IPR000551">
    <property type="entry name" value="MerR-type_HTH_dom"/>
</dbReference>
<evidence type="ECO:0000256" key="1">
    <source>
        <dbReference type="ARBA" id="ARBA00022491"/>
    </source>
</evidence>
<evidence type="ECO:0000256" key="5">
    <source>
        <dbReference type="SAM" id="Coils"/>
    </source>
</evidence>
<evidence type="ECO:0000259" key="6">
    <source>
        <dbReference type="PROSITE" id="PS50937"/>
    </source>
</evidence>
<evidence type="ECO:0000256" key="4">
    <source>
        <dbReference type="ARBA" id="ARBA00023163"/>
    </source>
</evidence>
<dbReference type="InterPro" id="IPR009061">
    <property type="entry name" value="DNA-bd_dom_put_sf"/>
</dbReference>
<dbReference type="Proteomes" id="UP000198828">
    <property type="component" value="Unassembled WGS sequence"/>
</dbReference>
<keyword evidence="5" id="KW-0175">Coiled coil</keyword>
<dbReference type="Pfam" id="PF13411">
    <property type="entry name" value="MerR_1"/>
    <property type="match status" value="1"/>
</dbReference>
<evidence type="ECO:0000313" key="7">
    <source>
        <dbReference type="EMBL" id="SDW88863.1"/>
    </source>
</evidence>
<keyword evidence="1" id="KW-0678">Repressor</keyword>
<dbReference type="SUPFAM" id="SSF46955">
    <property type="entry name" value="Putative DNA-binding domain"/>
    <property type="match status" value="1"/>
</dbReference>
<evidence type="ECO:0000256" key="2">
    <source>
        <dbReference type="ARBA" id="ARBA00023015"/>
    </source>
</evidence>
<dbReference type="RefSeq" id="WP_093752123.1">
    <property type="nucleotide sequence ID" value="NZ_BSYN01000007.1"/>
</dbReference>